<dbReference type="InterPro" id="IPR052165">
    <property type="entry name" value="Membrane_assoc_protease"/>
</dbReference>
<accession>A0A6I6K4P3</accession>
<dbReference type="InterPro" id="IPR002810">
    <property type="entry name" value="NfeD-like_C"/>
</dbReference>
<evidence type="ECO:0000313" key="7">
    <source>
        <dbReference type="EMBL" id="QGY44964.1"/>
    </source>
</evidence>
<reference evidence="7 8" key="1">
    <citation type="submission" date="2019-11" db="EMBL/GenBank/DDBJ databases">
        <authorList>
            <person name="Zheng R.K."/>
            <person name="Sun C.M."/>
        </authorList>
    </citation>
    <scope>NUCLEOTIDE SEQUENCE [LARGE SCALE GENOMIC DNA]</scope>
    <source>
        <strain evidence="7 8">WC007</strain>
    </source>
</reference>
<dbReference type="GO" id="GO:0005886">
    <property type="term" value="C:plasma membrane"/>
    <property type="evidence" value="ECO:0007669"/>
    <property type="project" value="TreeGrafter"/>
</dbReference>
<evidence type="ECO:0000256" key="1">
    <source>
        <dbReference type="ARBA" id="ARBA00004141"/>
    </source>
</evidence>
<evidence type="ECO:0000256" key="4">
    <source>
        <dbReference type="ARBA" id="ARBA00023136"/>
    </source>
</evidence>
<name>A0A6I6K4P3_9BACT</name>
<feature type="domain" description="NfeD-like C-terminal" evidence="6">
    <location>
        <begin position="85"/>
        <end position="145"/>
    </location>
</feature>
<comment type="subcellular location">
    <subcellularLocation>
        <location evidence="1">Membrane</location>
        <topology evidence="1">Multi-pass membrane protein</topology>
    </subcellularLocation>
</comment>
<feature type="transmembrane region" description="Helical" evidence="5">
    <location>
        <begin position="50"/>
        <end position="66"/>
    </location>
</feature>
<evidence type="ECO:0000313" key="8">
    <source>
        <dbReference type="Proteomes" id="UP000428260"/>
    </source>
</evidence>
<dbReference type="InterPro" id="IPR012340">
    <property type="entry name" value="NA-bd_OB-fold"/>
</dbReference>
<dbReference type="EMBL" id="CP046401">
    <property type="protein sequence ID" value="QGY44964.1"/>
    <property type="molecule type" value="Genomic_DNA"/>
</dbReference>
<evidence type="ECO:0000259" key="6">
    <source>
        <dbReference type="Pfam" id="PF01957"/>
    </source>
</evidence>
<keyword evidence="4 5" id="KW-0472">Membrane</keyword>
<evidence type="ECO:0000256" key="2">
    <source>
        <dbReference type="ARBA" id="ARBA00022692"/>
    </source>
</evidence>
<keyword evidence="3 5" id="KW-1133">Transmembrane helix</keyword>
<dbReference type="RefSeq" id="WP_158867774.1">
    <property type="nucleotide sequence ID" value="NZ_CP046401.1"/>
</dbReference>
<keyword evidence="8" id="KW-1185">Reference proteome</keyword>
<sequence>MEFELWHIWLLIALISFIMEIFIPSFILFNFGIGALVGSLAAGLDLSMEWQIVLFSSGTLMSFFLVRPVMKKVAYKHSEDRKTNVDAMVGRLAKVTEEISNKNNRGRVLLDGDNWQARSLNSDEIPAGSTVEIVQLNSIVLIVKKIN</sequence>
<gene>
    <name evidence="7" type="ORF">GM418_15180</name>
</gene>
<dbReference type="AlphaFoldDB" id="A0A6I6K4P3"/>
<dbReference type="PANTHER" id="PTHR33507">
    <property type="entry name" value="INNER MEMBRANE PROTEIN YBBJ"/>
    <property type="match status" value="1"/>
</dbReference>
<organism evidence="7 8">
    <name type="scientific">Maribellus comscasis</name>
    <dbReference type="NCBI Taxonomy" id="2681766"/>
    <lineage>
        <taxon>Bacteria</taxon>
        <taxon>Pseudomonadati</taxon>
        <taxon>Bacteroidota</taxon>
        <taxon>Bacteroidia</taxon>
        <taxon>Marinilabiliales</taxon>
        <taxon>Prolixibacteraceae</taxon>
        <taxon>Maribellus</taxon>
    </lineage>
</organism>
<protein>
    <submittedName>
        <fullName evidence="7">NfeD family protein</fullName>
    </submittedName>
</protein>
<feature type="transmembrane region" description="Helical" evidence="5">
    <location>
        <begin position="6"/>
        <end position="23"/>
    </location>
</feature>
<dbReference type="PANTHER" id="PTHR33507:SF3">
    <property type="entry name" value="INNER MEMBRANE PROTEIN YBBJ"/>
    <property type="match status" value="1"/>
</dbReference>
<dbReference type="SUPFAM" id="SSF141322">
    <property type="entry name" value="NfeD domain-like"/>
    <property type="match status" value="1"/>
</dbReference>
<dbReference type="Gene3D" id="2.40.50.140">
    <property type="entry name" value="Nucleic acid-binding proteins"/>
    <property type="match status" value="1"/>
</dbReference>
<dbReference type="Proteomes" id="UP000428260">
    <property type="component" value="Chromosome"/>
</dbReference>
<dbReference type="Pfam" id="PF01957">
    <property type="entry name" value="NfeD"/>
    <property type="match status" value="1"/>
</dbReference>
<evidence type="ECO:0000256" key="3">
    <source>
        <dbReference type="ARBA" id="ARBA00022989"/>
    </source>
</evidence>
<evidence type="ECO:0000256" key="5">
    <source>
        <dbReference type="SAM" id="Phobius"/>
    </source>
</evidence>
<proteinExistence type="predicted"/>
<dbReference type="KEGG" id="mcos:GM418_15180"/>
<keyword evidence="2 5" id="KW-0812">Transmembrane</keyword>